<gene>
    <name evidence="1" type="ORF">DEX24_07680</name>
</gene>
<evidence type="ECO:0000313" key="1">
    <source>
        <dbReference type="EMBL" id="PWI25478.1"/>
    </source>
</evidence>
<protein>
    <submittedName>
        <fullName evidence="1">Uncharacterized protein</fullName>
    </submittedName>
</protein>
<comment type="caution">
    <text evidence="1">The sequence shown here is derived from an EMBL/GenBank/DDBJ whole genome shotgun (WGS) entry which is preliminary data.</text>
</comment>
<keyword evidence="2" id="KW-1185">Reference proteome</keyword>
<dbReference type="Proteomes" id="UP000245938">
    <property type="component" value="Unassembled WGS sequence"/>
</dbReference>
<proteinExistence type="predicted"/>
<sequence length="72" mass="8552">MMAKKDNKKVFTSFKDEKKKELALLTKQYKLSLKLSKDKKNKDLLHAVEKVKSKRKKSTDRVNKLQKELFNL</sequence>
<name>A0A2U3ALQ9_9BACL</name>
<dbReference type="EMBL" id="QFVR01000008">
    <property type="protein sequence ID" value="PWI25478.1"/>
    <property type="molecule type" value="Genomic_DNA"/>
</dbReference>
<evidence type="ECO:0000313" key="2">
    <source>
        <dbReference type="Proteomes" id="UP000245938"/>
    </source>
</evidence>
<accession>A0A2U3ALQ9</accession>
<organism evidence="1 2">
    <name type="scientific">Kurthia sibirica</name>
    <dbReference type="NCBI Taxonomy" id="202750"/>
    <lineage>
        <taxon>Bacteria</taxon>
        <taxon>Bacillati</taxon>
        <taxon>Bacillota</taxon>
        <taxon>Bacilli</taxon>
        <taxon>Bacillales</taxon>
        <taxon>Caryophanaceae</taxon>
        <taxon>Kurthia</taxon>
    </lineage>
</organism>
<reference evidence="1 2" key="1">
    <citation type="submission" date="2018-05" db="EMBL/GenBank/DDBJ databases">
        <title>Kurthia sibirica genome sequence.</title>
        <authorList>
            <person name="Maclea K.S."/>
            <person name="Goen A.E."/>
        </authorList>
    </citation>
    <scope>NUCLEOTIDE SEQUENCE [LARGE SCALE GENOMIC DNA]</scope>
    <source>
        <strain evidence="1 2">ATCC 49154</strain>
    </source>
</reference>
<dbReference type="AlphaFoldDB" id="A0A2U3ALQ9"/>